<name>A0A0A9HUT2_ARUDO</name>
<sequence length="79" mass="9038">MMILIRSTVTVAGSSSGSVNPLRVGLLSENLPRSEWLFLQDSCQWARYGFLLSLYRLSFHCTLNSVFRFKFLNCCKTLL</sequence>
<protein>
    <submittedName>
        <fullName evidence="1">Uncharacterized protein</fullName>
    </submittedName>
</protein>
<proteinExistence type="predicted"/>
<reference evidence="1" key="2">
    <citation type="journal article" date="2015" name="Data Brief">
        <title>Shoot transcriptome of the giant reed, Arundo donax.</title>
        <authorList>
            <person name="Barrero R.A."/>
            <person name="Guerrero F.D."/>
            <person name="Moolhuijzen P."/>
            <person name="Goolsby J.A."/>
            <person name="Tidwell J."/>
            <person name="Bellgard S.E."/>
            <person name="Bellgard M.I."/>
        </authorList>
    </citation>
    <scope>NUCLEOTIDE SEQUENCE</scope>
    <source>
        <tissue evidence="1">Shoot tissue taken approximately 20 cm above the soil surface</tissue>
    </source>
</reference>
<evidence type="ECO:0000313" key="1">
    <source>
        <dbReference type="EMBL" id="JAE36653.1"/>
    </source>
</evidence>
<organism evidence="1">
    <name type="scientific">Arundo donax</name>
    <name type="common">Giant reed</name>
    <name type="synonym">Donax arundinaceus</name>
    <dbReference type="NCBI Taxonomy" id="35708"/>
    <lineage>
        <taxon>Eukaryota</taxon>
        <taxon>Viridiplantae</taxon>
        <taxon>Streptophyta</taxon>
        <taxon>Embryophyta</taxon>
        <taxon>Tracheophyta</taxon>
        <taxon>Spermatophyta</taxon>
        <taxon>Magnoliopsida</taxon>
        <taxon>Liliopsida</taxon>
        <taxon>Poales</taxon>
        <taxon>Poaceae</taxon>
        <taxon>PACMAD clade</taxon>
        <taxon>Arundinoideae</taxon>
        <taxon>Arundineae</taxon>
        <taxon>Arundo</taxon>
    </lineage>
</organism>
<reference evidence="1" key="1">
    <citation type="submission" date="2014-09" db="EMBL/GenBank/DDBJ databases">
        <authorList>
            <person name="Magalhaes I.L.F."/>
            <person name="Oliveira U."/>
            <person name="Santos F.R."/>
            <person name="Vidigal T.H.D.A."/>
            <person name="Brescovit A.D."/>
            <person name="Santos A.J."/>
        </authorList>
    </citation>
    <scope>NUCLEOTIDE SEQUENCE</scope>
    <source>
        <tissue evidence="1">Shoot tissue taken approximately 20 cm above the soil surface</tissue>
    </source>
</reference>
<dbReference type="EMBL" id="GBRH01161243">
    <property type="protein sequence ID" value="JAE36653.1"/>
    <property type="molecule type" value="Transcribed_RNA"/>
</dbReference>
<accession>A0A0A9HUT2</accession>
<dbReference type="AlphaFoldDB" id="A0A0A9HUT2"/>